<dbReference type="STRING" id="168276.SAMN05444580_101427"/>
<feature type="transmembrane region" description="Helical" evidence="7">
    <location>
        <begin position="298"/>
        <end position="317"/>
    </location>
</feature>
<dbReference type="PROSITE" id="PS00216">
    <property type="entry name" value="SUGAR_TRANSPORT_1"/>
    <property type="match status" value="1"/>
</dbReference>
<name>A0A1G6N6H3_9NOCA</name>
<keyword evidence="6 7" id="KW-0472">Membrane</keyword>
<feature type="transmembrane region" description="Helical" evidence="7">
    <location>
        <begin position="110"/>
        <end position="134"/>
    </location>
</feature>
<evidence type="ECO:0000313" key="10">
    <source>
        <dbReference type="Proteomes" id="UP000199417"/>
    </source>
</evidence>
<feature type="transmembrane region" description="Helical" evidence="7">
    <location>
        <begin position="388"/>
        <end position="410"/>
    </location>
</feature>
<dbReference type="GO" id="GO:0022857">
    <property type="term" value="F:transmembrane transporter activity"/>
    <property type="evidence" value="ECO:0007669"/>
    <property type="project" value="InterPro"/>
</dbReference>
<feature type="transmembrane region" description="Helical" evidence="7">
    <location>
        <begin position="265"/>
        <end position="286"/>
    </location>
</feature>
<dbReference type="InterPro" id="IPR011701">
    <property type="entry name" value="MFS"/>
</dbReference>
<evidence type="ECO:0000256" key="5">
    <source>
        <dbReference type="ARBA" id="ARBA00022989"/>
    </source>
</evidence>
<protein>
    <submittedName>
        <fullName evidence="9">Predicted arabinose efflux permease, MFS family</fullName>
    </submittedName>
</protein>
<dbReference type="GO" id="GO:0005886">
    <property type="term" value="C:plasma membrane"/>
    <property type="evidence" value="ECO:0007669"/>
    <property type="project" value="UniProtKB-SubCell"/>
</dbReference>
<evidence type="ECO:0000256" key="2">
    <source>
        <dbReference type="ARBA" id="ARBA00022448"/>
    </source>
</evidence>
<dbReference type="InterPro" id="IPR020846">
    <property type="entry name" value="MFS_dom"/>
</dbReference>
<evidence type="ECO:0000313" key="9">
    <source>
        <dbReference type="EMBL" id="SDC62826.1"/>
    </source>
</evidence>
<dbReference type="Gene3D" id="1.20.1250.20">
    <property type="entry name" value="MFS general substrate transporter like domains"/>
    <property type="match status" value="1"/>
</dbReference>
<accession>A0A1G6N6H3</accession>
<feature type="transmembrane region" description="Helical" evidence="7">
    <location>
        <begin position="231"/>
        <end position="253"/>
    </location>
</feature>
<dbReference type="PANTHER" id="PTHR23517:SF3">
    <property type="entry name" value="INTEGRAL MEMBRANE TRANSPORT PROTEIN"/>
    <property type="match status" value="1"/>
</dbReference>
<keyword evidence="3" id="KW-1003">Cell membrane</keyword>
<feature type="transmembrane region" description="Helical" evidence="7">
    <location>
        <begin position="182"/>
        <end position="202"/>
    </location>
</feature>
<feature type="transmembrane region" description="Helical" evidence="7">
    <location>
        <begin position="52"/>
        <end position="74"/>
    </location>
</feature>
<dbReference type="Pfam" id="PF07690">
    <property type="entry name" value="MFS_1"/>
    <property type="match status" value="1"/>
</dbReference>
<feature type="transmembrane region" description="Helical" evidence="7">
    <location>
        <begin position="21"/>
        <end position="40"/>
    </location>
</feature>
<proteinExistence type="predicted"/>
<evidence type="ECO:0000256" key="4">
    <source>
        <dbReference type="ARBA" id="ARBA00022692"/>
    </source>
</evidence>
<dbReference type="AlphaFoldDB" id="A0A1G6N6H3"/>
<dbReference type="SUPFAM" id="SSF103473">
    <property type="entry name" value="MFS general substrate transporter"/>
    <property type="match status" value="1"/>
</dbReference>
<evidence type="ECO:0000259" key="8">
    <source>
        <dbReference type="PROSITE" id="PS50850"/>
    </source>
</evidence>
<dbReference type="PANTHER" id="PTHR23517">
    <property type="entry name" value="RESISTANCE PROTEIN MDTM, PUTATIVE-RELATED-RELATED"/>
    <property type="match status" value="1"/>
</dbReference>
<feature type="domain" description="Major facilitator superfamily (MFS) profile" evidence="8">
    <location>
        <begin position="21"/>
        <end position="413"/>
    </location>
</feature>
<organism evidence="9 10">
    <name type="scientific">Rhodococcus tukisamuensis</name>
    <dbReference type="NCBI Taxonomy" id="168276"/>
    <lineage>
        <taxon>Bacteria</taxon>
        <taxon>Bacillati</taxon>
        <taxon>Actinomycetota</taxon>
        <taxon>Actinomycetes</taxon>
        <taxon>Mycobacteriales</taxon>
        <taxon>Nocardiaceae</taxon>
        <taxon>Rhodococcus</taxon>
    </lineage>
</organism>
<keyword evidence="4 7" id="KW-0812">Transmembrane</keyword>
<dbReference type="InterPro" id="IPR005829">
    <property type="entry name" value="Sugar_transporter_CS"/>
</dbReference>
<comment type="subcellular location">
    <subcellularLocation>
        <location evidence="1">Cell membrane</location>
        <topology evidence="1">Multi-pass membrane protein</topology>
    </subcellularLocation>
</comment>
<evidence type="ECO:0000256" key="6">
    <source>
        <dbReference type="ARBA" id="ARBA00023136"/>
    </source>
</evidence>
<keyword evidence="2" id="KW-0813">Transport</keyword>
<dbReference type="EMBL" id="FNAB01000001">
    <property type="protein sequence ID" value="SDC62826.1"/>
    <property type="molecule type" value="Genomic_DNA"/>
</dbReference>
<feature type="transmembrane region" description="Helical" evidence="7">
    <location>
        <begin position="86"/>
        <end position="104"/>
    </location>
</feature>
<feature type="transmembrane region" description="Helical" evidence="7">
    <location>
        <begin position="356"/>
        <end position="382"/>
    </location>
</feature>
<dbReference type="PROSITE" id="PS50850">
    <property type="entry name" value="MFS"/>
    <property type="match status" value="1"/>
</dbReference>
<evidence type="ECO:0000256" key="7">
    <source>
        <dbReference type="SAM" id="Phobius"/>
    </source>
</evidence>
<sequence length="432" mass="44393">MSVQVQESWDTATSGRRWIPPWMLVAAAMFAVAWGGNQFTPLLVMYRLDHGFSPVVVDAFLFAYVFGIVPALLVGGPLSDRLGRRALMLPAPFVAAAGSLVLAVGADSTLLLVVGRILSGIGLGLGMAVGGSWLKELSSGRWETTAGGGSGARRAAMSLTAGFAVGAGLAGVLAQWAPWPSALAYVLHIVLALAAGVALLWAPESRPATPPADRAPLAQDLKIPAAAHRRFWFVIAPVAPWVFGAASCAYAVMPSLMAEHTGGRPVAFSSLLCVVALACGFAIQALGRRIDTPSSARAVLVALGILVLGMAVGAVAADRLTVPLALLAAAVLGSGYGMALVAGLQEIQRIARPDDLAGLTAVFYSLTYIGFAVPAAMALAAAQWPETFSYPMLFGVGAVVAASSLVLVAAKSRAHLPGARGDARANRAKVPN</sequence>
<evidence type="ECO:0000256" key="1">
    <source>
        <dbReference type="ARBA" id="ARBA00004651"/>
    </source>
</evidence>
<keyword evidence="5 7" id="KW-1133">Transmembrane helix</keyword>
<reference evidence="9 10" key="1">
    <citation type="submission" date="2016-10" db="EMBL/GenBank/DDBJ databases">
        <authorList>
            <person name="de Groot N.N."/>
        </authorList>
    </citation>
    <scope>NUCLEOTIDE SEQUENCE [LARGE SCALE GENOMIC DNA]</scope>
    <source>
        <strain evidence="9 10">JCM 11308</strain>
    </source>
</reference>
<feature type="transmembrane region" description="Helical" evidence="7">
    <location>
        <begin position="155"/>
        <end position="176"/>
    </location>
</feature>
<dbReference type="InterPro" id="IPR036259">
    <property type="entry name" value="MFS_trans_sf"/>
</dbReference>
<keyword evidence="10" id="KW-1185">Reference proteome</keyword>
<evidence type="ECO:0000256" key="3">
    <source>
        <dbReference type="ARBA" id="ARBA00022475"/>
    </source>
</evidence>
<dbReference type="Proteomes" id="UP000199417">
    <property type="component" value="Unassembled WGS sequence"/>
</dbReference>
<gene>
    <name evidence="9" type="ORF">SAMN05444580_101427</name>
</gene>
<feature type="transmembrane region" description="Helical" evidence="7">
    <location>
        <begin position="323"/>
        <end position="344"/>
    </location>
</feature>
<dbReference type="InterPro" id="IPR050171">
    <property type="entry name" value="MFS_Transporters"/>
</dbReference>